<protein>
    <recommendedName>
        <fullName evidence="4">Carboxypeptidase-like regulatory domain-containing protein</fullName>
    </recommendedName>
</protein>
<organism evidence="2 3">
    <name type="scientific">Lutibacter profundi</name>
    <dbReference type="NCBI Taxonomy" id="1622118"/>
    <lineage>
        <taxon>Bacteria</taxon>
        <taxon>Pseudomonadati</taxon>
        <taxon>Bacteroidota</taxon>
        <taxon>Flavobacteriia</taxon>
        <taxon>Flavobacteriales</taxon>
        <taxon>Flavobacteriaceae</taxon>
        <taxon>Lutibacter</taxon>
    </lineage>
</organism>
<feature type="signal peptide" evidence="1">
    <location>
        <begin position="1"/>
        <end position="21"/>
    </location>
</feature>
<dbReference type="KEGG" id="lut:Lupro_10300"/>
<dbReference type="OrthoDB" id="604691at2"/>
<keyword evidence="3" id="KW-1185">Reference proteome</keyword>
<dbReference type="Proteomes" id="UP000059672">
    <property type="component" value="Chromosome"/>
</dbReference>
<evidence type="ECO:0000313" key="2">
    <source>
        <dbReference type="EMBL" id="AMC11632.1"/>
    </source>
</evidence>
<keyword evidence="1" id="KW-0732">Signal</keyword>
<accession>A0A109RNZ5</accession>
<dbReference type="SUPFAM" id="SSF49464">
    <property type="entry name" value="Carboxypeptidase regulatory domain-like"/>
    <property type="match status" value="1"/>
</dbReference>
<dbReference type="Pfam" id="PF13715">
    <property type="entry name" value="CarbopepD_reg_2"/>
    <property type="match status" value="1"/>
</dbReference>
<evidence type="ECO:0000313" key="3">
    <source>
        <dbReference type="Proteomes" id="UP000059672"/>
    </source>
</evidence>
<dbReference type="InterPro" id="IPR043741">
    <property type="entry name" value="DUF5686"/>
</dbReference>
<dbReference type="Gene3D" id="2.60.40.1120">
    <property type="entry name" value="Carboxypeptidase-like, regulatory domain"/>
    <property type="match status" value="1"/>
</dbReference>
<proteinExistence type="predicted"/>
<name>A0A109RNZ5_9FLAO</name>
<dbReference type="InterPro" id="IPR008969">
    <property type="entry name" value="CarboxyPept-like_regulatory"/>
</dbReference>
<evidence type="ECO:0000256" key="1">
    <source>
        <dbReference type="SAM" id="SignalP"/>
    </source>
</evidence>
<feature type="chain" id="PRO_5007140393" description="Carboxypeptidase-like regulatory domain-containing protein" evidence="1">
    <location>
        <begin position="22"/>
        <end position="836"/>
    </location>
</feature>
<reference evidence="2 3" key="2">
    <citation type="journal article" date="2016" name="Int. J. Syst. Evol. Microbiol.">
        <title>Lutibacter profundi sp. nov., isolated from a deep-sea hydrothermal system on the Arctic Mid-Ocean Ridge and emended description of the genus Lutibacter.</title>
        <authorList>
            <person name="Le Moine Bauer S."/>
            <person name="Roalkvam I."/>
            <person name="Steen I.H."/>
            <person name="Dahle H."/>
        </authorList>
    </citation>
    <scope>NUCLEOTIDE SEQUENCE [LARGE SCALE GENOMIC DNA]</scope>
    <source>
        <strain evidence="2 3">LP1</strain>
    </source>
</reference>
<evidence type="ECO:0008006" key="4">
    <source>
        <dbReference type="Google" id="ProtNLM"/>
    </source>
</evidence>
<dbReference type="PATRIC" id="fig|1622118.3.peg.2122"/>
<gene>
    <name evidence="2" type="ORF">Lupro_10300</name>
</gene>
<sequence>MRKIFFLLLLVPLLSISQNQIQGLVVDSRTKQPLSFASISTNTNYVTLTDVDGKFHIKTKKHFNQIRISYVGYKSKIISINTNDKFLKIKLKPSVENLKEILITAKENPALKIIRNTIKNKSKNNIEKSLNSFKFITYNKIIVTANPDSINGKIDSIFVLKKGKKTFKKLDSSNYKFKKEINKQHIYISEKISEFKFKKGKKKKEIILASRMAGLKQPLYELFAITFQDFSFYNEFYTIAGTKYTNPIANNAIKQYNYKILDTVTTQNRASILIYFKPKEKKEFLGIEGVLYIDTQNFAITKAIVELKSIVNVKAIQNFKYIKKYNTWFPKNMNIVLKKGDNNKNISLFGGAVKFSESKKNDSVTNTHKNNPEDVTYFISKSVNSNIEINTPIILKNTATIIEFNDDANKKTAVFWNTYRTDSLTNRGKRTYTFLDSISEEEGVEKKINLARNILKGYYPTKYINLNLGKIINLNNYEGLRIGFGGETNTNFSSKFKIESYAAYGTKDTDFKYSLGASFRVQKNTNSWFGLSYVNDLKEAASLDFIAENTSFSPINPRNLNVSKFYNYKTINTYFKHDIKPNLEAKLKLSTGKYKPLFNYQFISATKNLSEYKLTTASLGLQFNPKNEYMNSPIGKLKMKNKFPQFTFQLTKSFENIFASNFDFTQINLRILHKIKRLRKATTNILIEGGIVFGEAPISHLYNSTPNYTFKNPWRKRITLAGKNSFETMGYNEFISDKFVSIHLKHLLKPLKISSKFKPQFTLVTRVAIGDIEKPLQHYGLIFKKLNKGYIESGLELNELFKGFGLSAFYRYGYYKNPEWSDNLALKLTYKLRLGF</sequence>
<dbReference type="STRING" id="1622118.Lupro_10300"/>
<reference evidence="3" key="1">
    <citation type="submission" date="2015-12" db="EMBL/GenBank/DDBJ databases">
        <title>Complete genome sequence of Lutibacter profundus strain LP1.</title>
        <authorList>
            <person name="Wissuwa J."/>
            <person name="Le Moine Bauer S."/>
            <person name="Stokke R."/>
            <person name="Dahle H."/>
            <person name="Steen I.H."/>
        </authorList>
    </citation>
    <scope>NUCLEOTIDE SEQUENCE [LARGE SCALE GENOMIC DNA]</scope>
    <source>
        <strain evidence="3">LP1</strain>
    </source>
</reference>
<dbReference type="Pfam" id="PF18939">
    <property type="entry name" value="DUF5686"/>
    <property type="match status" value="1"/>
</dbReference>
<dbReference type="RefSeq" id="WP_068209752.1">
    <property type="nucleotide sequence ID" value="NZ_CP013355.1"/>
</dbReference>
<dbReference type="AlphaFoldDB" id="A0A109RNZ5"/>
<dbReference type="EMBL" id="CP013355">
    <property type="protein sequence ID" value="AMC11632.1"/>
    <property type="molecule type" value="Genomic_DNA"/>
</dbReference>